<comment type="caution">
    <text evidence="1">The sequence shown here is derived from an EMBL/GenBank/DDBJ whole genome shotgun (WGS) entry which is preliminary data.</text>
</comment>
<gene>
    <name evidence="1" type="ORF">CTRU02_200365</name>
</gene>
<keyword evidence="2" id="KW-1185">Reference proteome</keyword>
<name>A0ACC3ZEN6_COLTU</name>
<protein>
    <submittedName>
        <fullName evidence="1">Uncharacterized protein</fullName>
    </submittedName>
</protein>
<organism evidence="1 2">
    <name type="scientific">Colletotrichum truncatum</name>
    <name type="common">Anthracnose fungus</name>
    <name type="synonym">Colletotrichum capsici</name>
    <dbReference type="NCBI Taxonomy" id="5467"/>
    <lineage>
        <taxon>Eukaryota</taxon>
        <taxon>Fungi</taxon>
        <taxon>Dikarya</taxon>
        <taxon>Ascomycota</taxon>
        <taxon>Pezizomycotina</taxon>
        <taxon>Sordariomycetes</taxon>
        <taxon>Hypocreomycetidae</taxon>
        <taxon>Glomerellales</taxon>
        <taxon>Glomerellaceae</taxon>
        <taxon>Colletotrichum</taxon>
        <taxon>Colletotrichum truncatum species complex</taxon>
    </lineage>
</organism>
<dbReference type="EMBL" id="VUJX02000001">
    <property type="protein sequence ID" value="KAL0942480.1"/>
    <property type="molecule type" value="Genomic_DNA"/>
</dbReference>
<reference evidence="1 2" key="1">
    <citation type="journal article" date="2020" name="Phytopathology">
        <title>Genome Sequence Resources of Colletotrichum truncatum, C. plurivorum, C. musicola, and C. sojae: Four Species Pathogenic to Soybean (Glycine max).</title>
        <authorList>
            <person name="Rogerio F."/>
            <person name="Boufleur T.R."/>
            <person name="Ciampi-Guillardi M."/>
            <person name="Sukno S.A."/>
            <person name="Thon M.R."/>
            <person name="Massola Junior N.S."/>
            <person name="Baroncelli R."/>
        </authorList>
    </citation>
    <scope>NUCLEOTIDE SEQUENCE [LARGE SCALE GENOMIC DNA]</scope>
    <source>
        <strain evidence="1 2">CMES1059</strain>
    </source>
</reference>
<accession>A0ACC3ZEN6</accession>
<dbReference type="Proteomes" id="UP000805649">
    <property type="component" value="Unassembled WGS sequence"/>
</dbReference>
<evidence type="ECO:0000313" key="1">
    <source>
        <dbReference type="EMBL" id="KAL0942480.1"/>
    </source>
</evidence>
<evidence type="ECO:0000313" key="2">
    <source>
        <dbReference type="Proteomes" id="UP000805649"/>
    </source>
</evidence>
<sequence>MHSLSLLRLPSSLLLLIAAHVNANDLMAIRKMPPSPGEKLLPEDLAFANDVFAPSLTPREQLLAARMADDPLFYNASYPFRPPFAQHGSSASSSWEHFRRAAEALHILESRQACPTNMKSCENIGSPNKCCMSNEVCVKVEDEKVGNVACCPDGASCNAPVGTCPSGSESCAADLGGGCCIPGYICQGVGCVPSPPPAPSTTSTRTTANGGGGAGGGGVTSPVQTIVTTSTTTLADGNTRTVIITVTVTENPGTVTTARTTTTTTTPTTTSGNTGAVPPFRPTSTASGDGNGNPTYTPSFCPTGFYACVARAGGGCCQTGRDCATTSCPPTPSTTIISNGATVVVPVSDVPEPRTTDTCANGWFLCGEEGGPVPGCCPSGYACGTASCTTVSATRTGEIQKHFPNSGPKMTASLALVAISAIFALV</sequence>
<proteinExistence type="predicted"/>